<name>A0A2A6D0I3_PRIPA</name>
<evidence type="ECO:0000313" key="2">
    <source>
        <dbReference type="EnsemblMetazoa" id="PPA38449.1"/>
    </source>
</evidence>
<gene>
    <name evidence="2" type="primary">WBGene00276818</name>
</gene>
<keyword evidence="3" id="KW-1185">Reference proteome</keyword>
<organism evidence="2 3">
    <name type="scientific">Pristionchus pacificus</name>
    <name type="common">Parasitic nematode worm</name>
    <dbReference type="NCBI Taxonomy" id="54126"/>
    <lineage>
        <taxon>Eukaryota</taxon>
        <taxon>Metazoa</taxon>
        <taxon>Ecdysozoa</taxon>
        <taxon>Nematoda</taxon>
        <taxon>Chromadorea</taxon>
        <taxon>Rhabditida</taxon>
        <taxon>Rhabditina</taxon>
        <taxon>Diplogasteromorpha</taxon>
        <taxon>Diplogasteroidea</taxon>
        <taxon>Neodiplogasteridae</taxon>
        <taxon>Pristionchus</taxon>
    </lineage>
</organism>
<feature type="region of interest" description="Disordered" evidence="1">
    <location>
        <begin position="39"/>
        <end position="81"/>
    </location>
</feature>
<accession>A0A2A6D0I3</accession>
<accession>A0A8R1UQW9</accession>
<dbReference type="AlphaFoldDB" id="A0A2A6D0I3"/>
<evidence type="ECO:0000256" key="1">
    <source>
        <dbReference type="SAM" id="MobiDB-lite"/>
    </source>
</evidence>
<proteinExistence type="predicted"/>
<evidence type="ECO:0000313" key="3">
    <source>
        <dbReference type="Proteomes" id="UP000005239"/>
    </source>
</evidence>
<protein>
    <submittedName>
        <fullName evidence="2">Uncharacterized protein</fullName>
    </submittedName>
</protein>
<sequence length="81" mass="8950">MSIQCSDRLIFDLCSPMSPEKEGVIVTSDDELPEGLKIKKEPPEEKVIKEERPGLLPVSPSSSEDDEVRRKRNGVVTVAKG</sequence>
<dbReference type="EnsemblMetazoa" id="PPA38449.1">
    <property type="protein sequence ID" value="PPA38449.1"/>
    <property type="gene ID" value="WBGene00276818"/>
</dbReference>
<reference evidence="2" key="2">
    <citation type="submission" date="2022-06" db="UniProtKB">
        <authorList>
            <consortium name="EnsemblMetazoa"/>
        </authorList>
    </citation>
    <scope>IDENTIFICATION</scope>
    <source>
        <strain evidence="2">PS312</strain>
    </source>
</reference>
<dbReference type="Proteomes" id="UP000005239">
    <property type="component" value="Unassembled WGS sequence"/>
</dbReference>
<reference evidence="3" key="1">
    <citation type="journal article" date="2008" name="Nat. Genet.">
        <title>The Pristionchus pacificus genome provides a unique perspective on nematode lifestyle and parasitism.</title>
        <authorList>
            <person name="Dieterich C."/>
            <person name="Clifton S.W."/>
            <person name="Schuster L.N."/>
            <person name="Chinwalla A."/>
            <person name="Delehaunty K."/>
            <person name="Dinkelacker I."/>
            <person name="Fulton L."/>
            <person name="Fulton R."/>
            <person name="Godfrey J."/>
            <person name="Minx P."/>
            <person name="Mitreva M."/>
            <person name="Roeseler W."/>
            <person name="Tian H."/>
            <person name="Witte H."/>
            <person name="Yang S.P."/>
            <person name="Wilson R.K."/>
            <person name="Sommer R.J."/>
        </authorList>
    </citation>
    <scope>NUCLEOTIDE SEQUENCE [LARGE SCALE GENOMIC DNA]</scope>
    <source>
        <strain evidence="3">PS312</strain>
    </source>
</reference>
<feature type="compositionally biased region" description="Basic and acidic residues" evidence="1">
    <location>
        <begin position="39"/>
        <end position="53"/>
    </location>
</feature>